<dbReference type="RefSeq" id="WP_092884789.1">
    <property type="nucleotide sequence ID" value="NZ_FOOI01000010.1"/>
</dbReference>
<proteinExistence type="inferred from homology"/>
<dbReference type="AlphaFoldDB" id="A0A1I2W8W1"/>
<name>A0A1I2W8W1_9ACTN</name>
<evidence type="ECO:0000256" key="3">
    <source>
        <dbReference type="PIRSR" id="PIRSR633199-1"/>
    </source>
</evidence>
<feature type="active site" description="Nucleophile" evidence="3">
    <location>
        <position position="289"/>
    </location>
</feature>
<evidence type="ECO:0000313" key="7">
    <source>
        <dbReference type="Proteomes" id="UP000199052"/>
    </source>
</evidence>
<evidence type="ECO:0000256" key="4">
    <source>
        <dbReference type="SAM" id="MobiDB-lite"/>
    </source>
</evidence>
<feature type="active site" description="Proton donor" evidence="3">
    <location>
        <position position="195"/>
    </location>
</feature>
<protein>
    <submittedName>
        <fullName evidence="5 6">N-dimethylarginine dimethylaminohydrolase</fullName>
    </submittedName>
</protein>
<feature type="compositionally biased region" description="Polar residues" evidence="4">
    <location>
        <begin position="1"/>
        <end position="10"/>
    </location>
</feature>
<dbReference type="Proteomes" id="UP000199052">
    <property type="component" value="Unassembled WGS sequence"/>
</dbReference>
<dbReference type="PANTHER" id="PTHR12737:SF9">
    <property type="entry name" value="DIMETHYLARGININASE"/>
    <property type="match status" value="1"/>
</dbReference>
<keyword evidence="2 6" id="KW-0378">Hydrolase</keyword>
<dbReference type="EMBL" id="FOOI01000010">
    <property type="protein sequence ID" value="SFG96496.1"/>
    <property type="molecule type" value="Genomic_DNA"/>
</dbReference>
<feature type="compositionally biased region" description="Low complexity" evidence="4">
    <location>
        <begin position="302"/>
        <end position="313"/>
    </location>
</feature>
<evidence type="ECO:0000313" key="5">
    <source>
        <dbReference type="EMBL" id="NYH82749.1"/>
    </source>
</evidence>
<dbReference type="OrthoDB" id="9814070at2"/>
<evidence type="ECO:0000256" key="1">
    <source>
        <dbReference type="ARBA" id="ARBA00008532"/>
    </source>
</evidence>
<dbReference type="Pfam" id="PF19420">
    <property type="entry name" value="DDAH_eukar"/>
    <property type="match status" value="1"/>
</dbReference>
<dbReference type="NCBIfam" id="NF045659">
    <property type="entry name" value="DiMArgaseDdahMtb"/>
    <property type="match status" value="1"/>
</dbReference>
<evidence type="ECO:0000313" key="6">
    <source>
        <dbReference type="EMBL" id="SFG96496.1"/>
    </source>
</evidence>
<dbReference type="GO" id="GO:0045429">
    <property type="term" value="P:positive regulation of nitric oxide biosynthetic process"/>
    <property type="evidence" value="ECO:0007669"/>
    <property type="project" value="TreeGrafter"/>
</dbReference>
<feature type="region of interest" description="Disordered" evidence="4">
    <location>
        <begin position="299"/>
        <end position="319"/>
    </location>
</feature>
<dbReference type="STRING" id="504797.SAMN05421678_11097"/>
<dbReference type="InterPro" id="IPR033199">
    <property type="entry name" value="DDAH-like"/>
</dbReference>
<dbReference type="GO" id="GO:0006525">
    <property type="term" value="P:arginine metabolic process"/>
    <property type="evidence" value="ECO:0007669"/>
    <property type="project" value="TreeGrafter"/>
</dbReference>
<dbReference type="GO" id="GO:0000052">
    <property type="term" value="P:citrulline metabolic process"/>
    <property type="evidence" value="ECO:0007669"/>
    <property type="project" value="TreeGrafter"/>
</dbReference>
<dbReference type="GO" id="GO:0016403">
    <property type="term" value="F:dimethylargininase activity"/>
    <property type="evidence" value="ECO:0007669"/>
    <property type="project" value="TreeGrafter"/>
</dbReference>
<sequence length="319" mass="34409">MPTTTSSGNPGNPGDGDSRTSPAGARTATRRHYLMCRPTYFTVAYAINPWMHPENAVDTDLAIAQWERLRQTYLDLGHEVSLIDPSPGLPDMVFAANGAVVVDGLAFGSRFRHLERMPEATRYLEWFKTHGVEHGVRDAYLPLSVAEGEGDLLTTPDHILAGTGFRTDPAAHRELAEYVDRPVVTLHLVDPRFYHLDTALSVLDEHNVAYFPQAFAPESRQVLERLYPDAVLADEADAVVLGLNAVSDGRNVVLPVQATGLAGRLAERGYEPVPVDLSELRKSGGGPKCCTLEIRPGAAESGMAPAGAGATGEEASDAR</sequence>
<accession>A0A1I2W8W1</accession>
<reference evidence="5 8" key="2">
    <citation type="submission" date="2020-07" db="EMBL/GenBank/DDBJ databases">
        <title>Sequencing the genomes of 1000 actinobacteria strains.</title>
        <authorList>
            <person name="Klenk H.-P."/>
        </authorList>
    </citation>
    <scope>NUCLEOTIDE SEQUENCE [LARGE SCALE GENOMIC DNA]</scope>
    <source>
        <strain evidence="5 8">DSM 45117</strain>
    </source>
</reference>
<reference evidence="6 7" key="1">
    <citation type="submission" date="2016-10" db="EMBL/GenBank/DDBJ databases">
        <authorList>
            <person name="de Groot N.N."/>
        </authorList>
    </citation>
    <scope>NUCLEOTIDE SEQUENCE [LARGE SCALE GENOMIC DNA]</scope>
    <source>
        <strain evidence="6 7">CPCC 202808</strain>
    </source>
</reference>
<feature type="region of interest" description="Disordered" evidence="4">
    <location>
        <begin position="1"/>
        <end position="26"/>
    </location>
</feature>
<dbReference type="EMBL" id="JACBZA010000001">
    <property type="protein sequence ID" value="NYH82749.1"/>
    <property type="molecule type" value="Genomic_DNA"/>
</dbReference>
<keyword evidence="8" id="KW-1185">Reference proteome</keyword>
<gene>
    <name evidence="5" type="ORF">FHR37_001600</name>
    <name evidence="6" type="ORF">SAMN05421678_11097</name>
</gene>
<organism evidence="6 7">
    <name type="scientific">Actinopolymorpha cephalotaxi</name>
    <dbReference type="NCBI Taxonomy" id="504797"/>
    <lineage>
        <taxon>Bacteria</taxon>
        <taxon>Bacillati</taxon>
        <taxon>Actinomycetota</taxon>
        <taxon>Actinomycetes</taxon>
        <taxon>Propionibacteriales</taxon>
        <taxon>Actinopolymorphaceae</taxon>
        <taxon>Actinopolymorpha</taxon>
    </lineage>
</organism>
<dbReference type="Proteomes" id="UP000533017">
    <property type="component" value="Unassembled WGS sequence"/>
</dbReference>
<evidence type="ECO:0000256" key="2">
    <source>
        <dbReference type="ARBA" id="ARBA00022801"/>
    </source>
</evidence>
<dbReference type="PANTHER" id="PTHR12737">
    <property type="entry name" value="DIMETHYLARGININE DIMETHYLAMINOHYDROLASE"/>
    <property type="match status" value="1"/>
</dbReference>
<dbReference type="Gene3D" id="3.75.10.10">
    <property type="entry name" value="L-arginine/glycine Amidinotransferase, Chain A"/>
    <property type="match status" value="1"/>
</dbReference>
<comment type="similarity">
    <text evidence="1">Belongs to the DDAH family.</text>
</comment>
<dbReference type="SUPFAM" id="SSF55909">
    <property type="entry name" value="Pentein"/>
    <property type="match status" value="1"/>
</dbReference>
<dbReference type="GO" id="GO:0016597">
    <property type="term" value="F:amino acid binding"/>
    <property type="evidence" value="ECO:0007669"/>
    <property type="project" value="TreeGrafter"/>
</dbReference>
<evidence type="ECO:0000313" key="8">
    <source>
        <dbReference type="Proteomes" id="UP000533017"/>
    </source>
</evidence>